<organism evidence="3 4">
    <name type="scientific">Adineta ricciae</name>
    <name type="common">Rotifer</name>
    <dbReference type="NCBI Taxonomy" id="249248"/>
    <lineage>
        <taxon>Eukaryota</taxon>
        <taxon>Metazoa</taxon>
        <taxon>Spiralia</taxon>
        <taxon>Gnathifera</taxon>
        <taxon>Rotifera</taxon>
        <taxon>Eurotatoria</taxon>
        <taxon>Bdelloidea</taxon>
        <taxon>Adinetida</taxon>
        <taxon>Adinetidae</taxon>
        <taxon>Adineta</taxon>
    </lineage>
</organism>
<protein>
    <recommendedName>
        <fullName evidence="2">UDENN domain-containing protein</fullName>
    </recommendedName>
</protein>
<feature type="non-terminal residue" evidence="3">
    <location>
        <position position="1"/>
    </location>
</feature>
<dbReference type="GO" id="GO:0005829">
    <property type="term" value="C:cytosol"/>
    <property type="evidence" value="ECO:0007669"/>
    <property type="project" value="TreeGrafter"/>
</dbReference>
<accession>A0A814HAI3</accession>
<dbReference type="AlphaFoldDB" id="A0A814HAI3"/>
<dbReference type="PROSITE" id="PS50211">
    <property type="entry name" value="DENN"/>
    <property type="match status" value="1"/>
</dbReference>
<dbReference type="GO" id="GO:0032483">
    <property type="term" value="P:regulation of Rab protein signal transduction"/>
    <property type="evidence" value="ECO:0007669"/>
    <property type="project" value="TreeGrafter"/>
</dbReference>
<reference evidence="3" key="1">
    <citation type="submission" date="2021-02" db="EMBL/GenBank/DDBJ databases">
        <authorList>
            <person name="Nowell W R."/>
        </authorList>
    </citation>
    <scope>NUCLEOTIDE SEQUENCE</scope>
</reference>
<dbReference type="EMBL" id="CAJNOR010000791">
    <property type="protein sequence ID" value="CAF1008150.1"/>
    <property type="molecule type" value="Genomic_DNA"/>
</dbReference>
<comment type="caution">
    <text evidence="3">The sequence shown here is derived from an EMBL/GenBank/DDBJ whole genome shotgun (WGS) entry which is preliminary data.</text>
</comment>
<proteinExistence type="predicted"/>
<feature type="region of interest" description="Disordered" evidence="1">
    <location>
        <begin position="111"/>
        <end position="149"/>
    </location>
</feature>
<evidence type="ECO:0000259" key="2">
    <source>
        <dbReference type="PROSITE" id="PS50211"/>
    </source>
</evidence>
<sequence length="288" mass="33123">MCEQTKRYFSPRLVDYVIIVGCRHPNKYNHVTQTPELLRRYPLEDHKDFALPPDVIFFCQPEGCINTGHQRTAFRQITSFVFTLTEKDSNRQRFGICVNFYRHFSRRTCSVHNPNQQKSDATTEEGQSSVSNDQKEETDDSDQTERKRKRRLRNNTLTSICLISHHPFFTRFRECLVTLKAIIDACNERSCAKRTGASKGTSRETVWGVLTGQACECTSNLVGHEVREIETWILRLLSAPVSIPGKTKILIETLPNEPPMLFALPDHTRFSLVDFPLHLPLELLGVDL</sequence>
<evidence type="ECO:0000313" key="4">
    <source>
        <dbReference type="Proteomes" id="UP000663828"/>
    </source>
</evidence>
<evidence type="ECO:0000313" key="3">
    <source>
        <dbReference type="EMBL" id="CAF1008150.1"/>
    </source>
</evidence>
<dbReference type="GO" id="GO:0005085">
    <property type="term" value="F:guanyl-nucleotide exchange factor activity"/>
    <property type="evidence" value="ECO:0007669"/>
    <property type="project" value="TreeGrafter"/>
</dbReference>
<evidence type="ECO:0000256" key="1">
    <source>
        <dbReference type="SAM" id="MobiDB-lite"/>
    </source>
</evidence>
<keyword evidence="4" id="KW-1185">Reference proteome</keyword>
<dbReference type="SMART" id="SM00800">
    <property type="entry name" value="uDENN"/>
    <property type="match status" value="1"/>
</dbReference>
<dbReference type="GO" id="GO:0042981">
    <property type="term" value="P:regulation of apoptotic process"/>
    <property type="evidence" value="ECO:0007669"/>
    <property type="project" value="TreeGrafter"/>
</dbReference>
<feature type="domain" description="UDENN" evidence="2">
    <location>
        <begin position="16"/>
        <end position="288"/>
    </location>
</feature>
<feature type="compositionally biased region" description="Polar residues" evidence="1">
    <location>
        <begin position="111"/>
        <end position="132"/>
    </location>
</feature>
<dbReference type="PANTHER" id="PTHR13008:SF7">
    <property type="entry name" value="MAP KINASE-ACTIVATING DEATH DOMAIN PROTEIN"/>
    <property type="match status" value="1"/>
</dbReference>
<dbReference type="Pfam" id="PF03456">
    <property type="entry name" value="uDENN"/>
    <property type="match status" value="1"/>
</dbReference>
<dbReference type="PANTHER" id="PTHR13008">
    <property type="entry name" value="MAP-KINASE ACTIVATING DEATH DOMAIN PROTEIN MADD /DENN/AEX-3 C.ELEGANS"/>
    <property type="match status" value="1"/>
</dbReference>
<dbReference type="Proteomes" id="UP000663828">
    <property type="component" value="Unassembled WGS sequence"/>
</dbReference>
<dbReference type="Gene3D" id="3.30.450.200">
    <property type="match status" value="1"/>
</dbReference>
<gene>
    <name evidence="3" type="ORF">XAT740_LOCUS13574</name>
</gene>
<dbReference type="InterPro" id="IPR037516">
    <property type="entry name" value="Tripartite_DENN"/>
</dbReference>
<name>A0A814HAI3_ADIRI</name>
<dbReference type="InterPro" id="IPR005113">
    <property type="entry name" value="uDENN_dom"/>
</dbReference>
<dbReference type="InterPro" id="IPR039980">
    <property type="entry name" value="MADD"/>
</dbReference>